<organism evidence="1 2">
    <name type="scientific">Modicisalibacter xianhensis</name>
    <dbReference type="NCBI Taxonomy" id="442341"/>
    <lineage>
        <taxon>Bacteria</taxon>
        <taxon>Pseudomonadati</taxon>
        <taxon>Pseudomonadota</taxon>
        <taxon>Gammaproteobacteria</taxon>
        <taxon>Oceanospirillales</taxon>
        <taxon>Halomonadaceae</taxon>
        <taxon>Modicisalibacter</taxon>
    </lineage>
</organism>
<evidence type="ECO:0000313" key="1">
    <source>
        <dbReference type="EMBL" id="SFH45838.1"/>
    </source>
</evidence>
<name>A0A1I3A741_9GAMM</name>
<dbReference type="Proteomes" id="UP000199040">
    <property type="component" value="Unassembled WGS sequence"/>
</dbReference>
<keyword evidence="2" id="KW-1185">Reference proteome</keyword>
<dbReference type="PANTHER" id="PTHR35175:SF1">
    <property type="entry name" value="OXIDOREDUCTASE"/>
    <property type="match status" value="1"/>
</dbReference>
<accession>A0A1I3A741</accession>
<dbReference type="AlphaFoldDB" id="A0A1I3A741"/>
<evidence type="ECO:0008006" key="3">
    <source>
        <dbReference type="Google" id="ProtNLM"/>
    </source>
</evidence>
<dbReference type="Pfam" id="PF06945">
    <property type="entry name" value="DUF1289"/>
    <property type="match status" value="1"/>
</dbReference>
<dbReference type="PANTHER" id="PTHR35175">
    <property type="entry name" value="DUF1289 DOMAIN-CONTAINING PROTEIN"/>
    <property type="match status" value="1"/>
</dbReference>
<gene>
    <name evidence="1" type="ORF">SAMN04487959_104184</name>
</gene>
<dbReference type="RefSeq" id="WP_092844697.1">
    <property type="nucleotide sequence ID" value="NZ_FOPY01000004.1"/>
</dbReference>
<sequence length="149" mass="17142">MTQRIASPCVGLCSTTVGDTACRGCQRSDIEIRDWFGYDEQERRQRMDELDRLREAVAGEFLRVTDEDMLASQLVRHRIRFRDRQPPLSRAVELLRVGRTRIVDLSRYGLQPAGKGLPLSADELYESISLALLEHAQQRSQEQRLDQPT</sequence>
<dbReference type="EMBL" id="FOPY01000004">
    <property type="protein sequence ID" value="SFH45838.1"/>
    <property type="molecule type" value="Genomic_DNA"/>
</dbReference>
<proteinExistence type="predicted"/>
<dbReference type="InterPro" id="IPR010710">
    <property type="entry name" value="DUF1289"/>
</dbReference>
<reference evidence="1 2" key="1">
    <citation type="submission" date="2016-10" db="EMBL/GenBank/DDBJ databases">
        <authorList>
            <person name="de Groot N.N."/>
        </authorList>
    </citation>
    <scope>NUCLEOTIDE SEQUENCE [LARGE SCALE GENOMIC DNA]</scope>
    <source>
        <strain evidence="1 2">CGMCC 1.6848</strain>
    </source>
</reference>
<evidence type="ECO:0000313" key="2">
    <source>
        <dbReference type="Proteomes" id="UP000199040"/>
    </source>
</evidence>
<protein>
    <recommendedName>
        <fullName evidence="3">DUF1289 domain-containing protein</fullName>
    </recommendedName>
</protein>
<dbReference type="STRING" id="442341.SAMN04487959_104184"/>